<sequence length="165" mass="19381">MCILEEFIVNLQELLTGTKSYDNNIIRKHTRKLEQLGDISFPLNIKNWHNLVDNIRLQDRSVNSIFDCLSHTDLNMQIEELIEKSRTSHISIVRLSIKDDNVHLFLSRAIMLLRTIITEVLFNCEVYGSNEVIGKQINIEWNADVKSLELSEMDLNQRFSFYRQI</sequence>
<accession>A0ABQ9J208</accession>
<comment type="caution">
    <text evidence="1">The sequence shown here is derived from an EMBL/GenBank/DDBJ whole genome shotgun (WGS) entry which is preliminary data.</text>
</comment>
<evidence type="ECO:0000313" key="1">
    <source>
        <dbReference type="EMBL" id="KAJ8971367.1"/>
    </source>
</evidence>
<dbReference type="EMBL" id="JAPWTJ010001491">
    <property type="protein sequence ID" value="KAJ8971367.1"/>
    <property type="molecule type" value="Genomic_DNA"/>
</dbReference>
<gene>
    <name evidence="1" type="ORF">NQ317_016562</name>
</gene>
<reference evidence="1" key="1">
    <citation type="journal article" date="2023" name="Insect Mol. Biol.">
        <title>Genome sequencing provides insights into the evolution of gene families encoding plant cell wall-degrading enzymes in longhorned beetles.</title>
        <authorList>
            <person name="Shin N.R."/>
            <person name="Okamura Y."/>
            <person name="Kirsch R."/>
            <person name="Pauchet Y."/>
        </authorList>
    </citation>
    <scope>NUCLEOTIDE SEQUENCE</scope>
    <source>
        <strain evidence="1">MMC_N1</strain>
    </source>
</reference>
<evidence type="ECO:0000313" key="2">
    <source>
        <dbReference type="Proteomes" id="UP001162164"/>
    </source>
</evidence>
<proteinExistence type="predicted"/>
<dbReference type="Proteomes" id="UP001162164">
    <property type="component" value="Unassembled WGS sequence"/>
</dbReference>
<protein>
    <submittedName>
        <fullName evidence="1">Uncharacterized protein</fullName>
    </submittedName>
</protein>
<name>A0ABQ9J208_9CUCU</name>
<keyword evidence="2" id="KW-1185">Reference proteome</keyword>
<organism evidence="1 2">
    <name type="scientific">Molorchus minor</name>
    <dbReference type="NCBI Taxonomy" id="1323400"/>
    <lineage>
        <taxon>Eukaryota</taxon>
        <taxon>Metazoa</taxon>
        <taxon>Ecdysozoa</taxon>
        <taxon>Arthropoda</taxon>
        <taxon>Hexapoda</taxon>
        <taxon>Insecta</taxon>
        <taxon>Pterygota</taxon>
        <taxon>Neoptera</taxon>
        <taxon>Endopterygota</taxon>
        <taxon>Coleoptera</taxon>
        <taxon>Polyphaga</taxon>
        <taxon>Cucujiformia</taxon>
        <taxon>Chrysomeloidea</taxon>
        <taxon>Cerambycidae</taxon>
        <taxon>Lamiinae</taxon>
        <taxon>Monochamini</taxon>
        <taxon>Molorchus</taxon>
    </lineage>
</organism>